<organism evidence="9 10">
    <name type="scientific">Ponticaulis profundi</name>
    <dbReference type="NCBI Taxonomy" id="2665222"/>
    <lineage>
        <taxon>Bacteria</taxon>
        <taxon>Pseudomonadati</taxon>
        <taxon>Pseudomonadota</taxon>
        <taxon>Alphaproteobacteria</taxon>
        <taxon>Hyphomonadales</taxon>
        <taxon>Hyphomonadaceae</taxon>
        <taxon>Ponticaulis</taxon>
    </lineage>
</organism>
<evidence type="ECO:0000259" key="7">
    <source>
        <dbReference type="Pfam" id="PF02687"/>
    </source>
</evidence>
<feature type="domain" description="ABC3 transporter permease C-terminal" evidence="7">
    <location>
        <begin position="296"/>
        <end position="413"/>
    </location>
</feature>
<name>A0ABW1S4W5_9PROT</name>
<evidence type="ECO:0000256" key="4">
    <source>
        <dbReference type="ARBA" id="ARBA00022989"/>
    </source>
</evidence>
<evidence type="ECO:0000256" key="2">
    <source>
        <dbReference type="ARBA" id="ARBA00022475"/>
    </source>
</evidence>
<dbReference type="Pfam" id="PF02687">
    <property type="entry name" value="FtsX"/>
    <property type="match status" value="1"/>
</dbReference>
<dbReference type="PANTHER" id="PTHR43738:SF2">
    <property type="entry name" value="ABC TRANSPORTER PERMEASE"/>
    <property type="match status" value="1"/>
</dbReference>
<dbReference type="InterPro" id="IPR025857">
    <property type="entry name" value="MacB_PCD"/>
</dbReference>
<dbReference type="Pfam" id="PF12704">
    <property type="entry name" value="MacB_PCD"/>
    <property type="match status" value="1"/>
</dbReference>
<evidence type="ECO:0000256" key="5">
    <source>
        <dbReference type="ARBA" id="ARBA00023136"/>
    </source>
</evidence>
<evidence type="ECO:0000313" key="9">
    <source>
        <dbReference type="EMBL" id="MFC6196614.1"/>
    </source>
</evidence>
<keyword evidence="5 6" id="KW-0472">Membrane</keyword>
<comment type="subcellular location">
    <subcellularLocation>
        <location evidence="1">Cell membrane</location>
        <topology evidence="1">Multi-pass membrane protein</topology>
    </subcellularLocation>
</comment>
<keyword evidence="2" id="KW-1003">Cell membrane</keyword>
<keyword evidence="3 6" id="KW-0812">Transmembrane</keyword>
<protein>
    <submittedName>
        <fullName evidence="9">ABC transporter permease</fullName>
    </submittedName>
</protein>
<evidence type="ECO:0000256" key="3">
    <source>
        <dbReference type="ARBA" id="ARBA00022692"/>
    </source>
</evidence>
<dbReference type="InterPro" id="IPR003838">
    <property type="entry name" value="ABC3_permease_C"/>
</dbReference>
<dbReference type="RefSeq" id="WP_377374261.1">
    <property type="nucleotide sequence ID" value="NZ_JBHSSW010000002.1"/>
</dbReference>
<gene>
    <name evidence="9" type="ORF">ACFQDM_00915</name>
</gene>
<dbReference type="EMBL" id="JBHSSW010000002">
    <property type="protein sequence ID" value="MFC6196614.1"/>
    <property type="molecule type" value="Genomic_DNA"/>
</dbReference>
<accession>A0ABW1S4W5</accession>
<feature type="transmembrane region" description="Helical" evidence="6">
    <location>
        <begin position="338"/>
        <end position="371"/>
    </location>
</feature>
<feature type="domain" description="MacB-like periplasmic core" evidence="8">
    <location>
        <begin position="22"/>
        <end position="210"/>
    </location>
</feature>
<reference evidence="10" key="1">
    <citation type="journal article" date="2019" name="Int. J. Syst. Evol. Microbiol.">
        <title>The Global Catalogue of Microorganisms (GCM) 10K type strain sequencing project: providing services to taxonomists for standard genome sequencing and annotation.</title>
        <authorList>
            <consortium name="The Broad Institute Genomics Platform"/>
            <consortium name="The Broad Institute Genome Sequencing Center for Infectious Disease"/>
            <person name="Wu L."/>
            <person name="Ma J."/>
        </authorList>
    </citation>
    <scope>NUCLEOTIDE SEQUENCE [LARGE SCALE GENOMIC DNA]</scope>
    <source>
        <strain evidence="10">CGMCC-1.15741</strain>
    </source>
</reference>
<keyword evidence="4 6" id="KW-1133">Transmembrane helix</keyword>
<feature type="transmembrane region" description="Helical" evidence="6">
    <location>
        <begin position="20"/>
        <end position="38"/>
    </location>
</feature>
<evidence type="ECO:0000256" key="6">
    <source>
        <dbReference type="SAM" id="Phobius"/>
    </source>
</evidence>
<evidence type="ECO:0000256" key="1">
    <source>
        <dbReference type="ARBA" id="ARBA00004651"/>
    </source>
</evidence>
<keyword evidence="10" id="KW-1185">Reference proteome</keyword>
<feature type="transmembrane region" description="Helical" evidence="6">
    <location>
        <begin position="293"/>
        <end position="317"/>
    </location>
</feature>
<comment type="caution">
    <text evidence="9">The sequence shown here is derived from an EMBL/GenBank/DDBJ whole genome shotgun (WGS) entry which is preliminary data.</text>
</comment>
<dbReference type="InterPro" id="IPR051125">
    <property type="entry name" value="ABC-4/HrtB_transporter"/>
</dbReference>
<evidence type="ECO:0000259" key="8">
    <source>
        <dbReference type="Pfam" id="PF12704"/>
    </source>
</evidence>
<sequence length="423" mass="45411">MNLRSIIALAFSSLMSRKGSAILTILAVAVSVMLFLSVDKLRTAARTSFENTISGTHLIVGARTSPESLVLFSVFHIGNPSANMTWESFEWLQGREDVDWAVPISLGDSHKGHRVVGTTTDFFARYKYRNETPLTFSEGEAFADLFDVVIGARVAEEQGYKLGDGIILTHGLGDVSFSGHDNLPFRIVGILEPTGTPVDQSVFVSLEAISAIHVGWESGAKSPIANMMTPDRVRGMDLETHSISAALVGLTDNKRLFLAKRSIDTYPQEALLAAIPSQAIASIWKLIGVAERALLAVSGFVILVGLVSILTAIMTSLRERRREMAVLRATGAGPHHVMFLLISESALLAALGSLFGIVLTAIGLYVLAPILETRFGLALSDFGPGVFDLQVFLAVTIIAAILGIVPGWQALRNSLADGLSIKL</sequence>
<feature type="transmembrane region" description="Helical" evidence="6">
    <location>
        <begin position="391"/>
        <end position="411"/>
    </location>
</feature>
<dbReference type="Proteomes" id="UP001596303">
    <property type="component" value="Unassembled WGS sequence"/>
</dbReference>
<evidence type="ECO:0000313" key="10">
    <source>
        <dbReference type="Proteomes" id="UP001596303"/>
    </source>
</evidence>
<proteinExistence type="predicted"/>
<dbReference type="PANTHER" id="PTHR43738">
    <property type="entry name" value="ABC TRANSPORTER, MEMBRANE PROTEIN"/>
    <property type="match status" value="1"/>
</dbReference>